<dbReference type="EMBL" id="JAHRIQ010072195">
    <property type="protein sequence ID" value="MEQ2245035.1"/>
    <property type="molecule type" value="Genomic_DNA"/>
</dbReference>
<reference evidence="1 2" key="1">
    <citation type="submission" date="2021-06" db="EMBL/GenBank/DDBJ databases">
        <authorList>
            <person name="Palmer J.M."/>
        </authorList>
    </citation>
    <scope>NUCLEOTIDE SEQUENCE [LARGE SCALE GENOMIC DNA]</scope>
    <source>
        <strain evidence="2">if_2019</strain>
        <tissue evidence="1">Muscle</tissue>
    </source>
</reference>
<sequence>MYHHNNDTVIYKDKSNVQVSSSERTASSAPVYLPGEHPLLGKLNERAALPQHKKGGFPQILPKDTTTDADRLGLFRLGTALVGGLIWTRWCPSLYVAPSRDGDGSRWGLGSARGSWCGPGSLGFGLCQDWSGLVCLTPSQKEGDLHLGPGAGCPSGVSVPGPGNIEHRGWLDLLRRRRLLTRPVGSLLQLPGASALWLLGGPPGAPLSSSWVAPHTIAYCYGETLYTEARLH</sequence>
<name>A0ABV0UIT4_9TELE</name>
<comment type="caution">
    <text evidence="1">The sequence shown here is derived from an EMBL/GenBank/DDBJ whole genome shotgun (WGS) entry which is preliminary data.</text>
</comment>
<proteinExistence type="predicted"/>
<gene>
    <name evidence="1" type="ORF">ILYODFUR_023435</name>
</gene>
<organism evidence="1 2">
    <name type="scientific">Ilyodon furcidens</name>
    <name type="common">goldbreast splitfin</name>
    <dbReference type="NCBI Taxonomy" id="33524"/>
    <lineage>
        <taxon>Eukaryota</taxon>
        <taxon>Metazoa</taxon>
        <taxon>Chordata</taxon>
        <taxon>Craniata</taxon>
        <taxon>Vertebrata</taxon>
        <taxon>Euteleostomi</taxon>
        <taxon>Actinopterygii</taxon>
        <taxon>Neopterygii</taxon>
        <taxon>Teleostei</taxon>
        <taxon>Neoteleostei</taxon>
        <taxon>Acanthomorphata</taxon>
        <taxon>Ovalentaria</taxon>
        <taxon>Atherinomorphae</taxon>
        <taxon>Cyprinodontiformes</taxon>
        <taxon>Goodeidae</taxon>
        <taxon>Ilyodon</taxon>
    </lineage>
</organism>
<keyword evidence="2" id="KW-1185">Reference proteome</keyword>
<accession>A0ABV0UIT4</accession>
<dbReference type="Proteomes" id="UP001482620">
    <property type="component" value="Unassembled WGS sequence"/>
</dbReference>
<evidence type="ECO:0000313" key="1">
    <source>
        <dbReference type="EMBL" id="MEQ2245035.1"/>
    </source>
</evidence>
<protein>
    <submittedName>
        <fullName evidence="1">Uncharacterized protein</fullName>
    </submittedName>
</protein>
<evidence type="ECO:0000313" key="2">
    <source>
        <dbReference type="Proteomes" id="UP001482620"/>
    </source>
</evidence>